<evidence type="ECO:0000313" key="5">
    <source>
        <dbReference type="Proteomes" id="UP000006919"/>
    </source>
</evidence>
<reference evidence="4 5" key="1">
    <citation type="journal article" date="2011" name="J. Bacteriol.">
        <title>Complete genome of the cellulolytic ruminal bacterium Ruminococcus albus 7.</title>
        <authorList>
            <person name="Suen G."/>
            <person name="Stevenson D.M."/>
            <person name="Bruce D.C."/>
            <person name="Chertkov O."/>
            <person name="Copeland A."/>
            <person name="Cheng J.F."/>
            <person name="Detter C."/>
            <person name="Detter J.C."/>
            <person name="Goodwin L.A."/>
            <person name="Han C.S."/>
            <person name="Hauser L.J."/>
            <person name="Ivanova N.N."/>
            <person name="Kyrpides N.C."/>
            <person name="Land M.L."/>
            <person name="Lapidus A."/>
            <person name="Lucas S."/>
            <person name="Ovchinnikova G."/>
            <person name="Pitluck S."/>
            <person name="Tapia R."/>
            <person name="Woyke T."/>
            <person name="Boyum J."/>
            <person name="Mead D."/>
            <person name="Weimer P.J."/>
        </authorList>
    </citation>
    <scope>NUCLEOTIDE SEQUENCE [LARGE SCALE GENOMIC DNA]</scope>
    <source>
        <strain evidence="5">ATCC 27210 / DSM 20455 / JCM 14654 / NCDO 2250 / 7</strain>
    </source>
</reference>
<sequence length="1951" mass="216597">MNDRDRTFKCSGAYRERTQNELVKNLKGQVNLIMARNLSKDLKRMVAGLCAVLIVGGAVPLQPLVNFGGTIKAAATDIEATYTKDSPELVDGVILKKGESIDLTGTNNRCHFYTDTKVDMYSDGSFTSHTNWWNGVTRIYVDDQGNVKAYVGTGSNPYTTTFIPNDGYTFKFRYDKIEEIIEAYQVPNYVKAESISDLNKMIECPNENEAYEWAFSHLNEVGHDSDFLVIVRKLEDDYDVYWYDPSLESIYHCSKTETEISEYMEVGNTVYYIPDVVKTATLSPGGFVEGDDYAVVGNVTEVSPGDVVTIYSNKKFKTDKDYTTLDFEKNPDTEGDYEDFKYKCTMTVNDQATFGENEVISFIEEYKVTLNFQDLTETDYAVDYDSNDVYVTDYVDIYTNKRFYLNDTNKDYIHYDWGTQDGGFIFNGNTYLYKYHVTFPNYPLEENGTATFIAEKNVDLEFNDMVEGMDYVVEGGLDYAYVKDGSVIYSNQSITTDISKAQLVESIRKDGFTYNEKNYKFKYDVTYPETLNTGDTVTFTHVHEYGNPHVDTVNKPDTILAECIGENGENVGTVELALLQPKEVYHYGDLPVVEDVVIKPEQVPNGITKIEPLSLSIRKADKATTQETFTDFGEYELSAVVNVGYDGKDVPCTITKTVMYAPRSLTGDENSSSTDPGYTGCQFFLKTKVTSEEQQTPKYDETLLKVENGVVTIPENTFTYNGEEQKPTIVVKNTINGTVTELTQKYITSTVEAKEGATPDNEFYEFKISAVESADPETDPEKYTGEATIKWRIEKAENTLELTPKDDIVYDGEKLDINDFNADDKDDILNDDNIKLEFEGSKGYEYIAPDDAETPYQLTEADNGKLLTPTVGFTYNVPTGENVTYQAIEYSVENNEVKSEVIPSNEVISRISIENIEDHDFLVIYGLGESPLDGFYIKENVRDRASVTFEDNVVTLHIFNDEVYELKTGSSGDDDYDITSAGEQKGKVTITSDNYKTKVIDFNTAIAKKEVTVAPNGIKDNEKNTITWGELIKDSDVLYTQDGVVEKDKPNGGEYNFGLIFTPEGYNFEDAKENDAGEYKLVPSQIFAEYNEAANNYLLVLPKNNNDEQNNDGDAEEDVKLDTLTIVPYELTKDDITIVETEYQYDSKTKEPKVTATAPYSVKNSDDTKYYTLTLGNVESHDGKDAFIEGVRYDNTVSEKNISVKTDDTTSGNFTAGEKGVEFKWYIKNGTLDVTVGNIIDKVYNSKPVPNPTITVVNQNEESVKGVTTKLQYQKKDEETGEFGEAFDDAPKDAGTYRAVVTANANSYDEGVGYSNEFTISKRTVKVTLTGLPEVVGYKDTEVSYTLNRYSSHNTSSGIMNADITSGEVSVNGKVIIEAGKQNGDHITNEDLPEITEALGNNYTFEYDVVLNLANAKLARIEVSTAYIDKDETIDPEDYFKAYDENDLEITDRCKVINIDNINQVGEYTIEVKDDSVDTALTGTLIVKEKYEEIKDLLDTLSPSEDIALVDKKVIEKARESLDNMSDEQAAKVDPEDIQKLEDLEEALKKYSEDIAAVEAVEKTIDELPAAEEVTKDDAEAIAAAREAYDALTEDQKSAVKDDLVNKLAADEKALQDIADNEAADAVENLIDEIGEVAFDETSKAKIDAADEAYNALTDDQKALVENKQTLDDAKTTYDNLIAADNNTKAGAVDELINDIGEVAFDEASKAKIDAADEAYNALTDEQKALVQNKQTLDDAKTTYDNLIAADNNTKAGAVDELINGIGEVAFDEASKAKIDAADEAYNALTDDQKELVQNKQTLDDAKTTYDNLKAADDKNKADTVKNAISALPAAEDVTKDNAEAIAAAQKAYDELTDEQKALIDPEVVKKLTDAAAAVAALEDDDFVKGDVSGDGKITVTDVSKVSAYVKGKSSLTDEEIKRADVNGDGMVNISDVSLLSAHVKGRKAIK</sequence>
<accession>E6UH66</accession>
<feature type="transmembrane region" description="Helical" evidence="2">
    <location>
        <begin position="46"/>
        <end position="65"/>
    </location>
</feature>
<dbReference type="InterPro" id="IPR002105">
    <property type="entry name" value="Dockerin_1_rpt"/>
</dbReference>
<keyword evidence="2" id="KW-1133">Transmembrane helix</keyword>
<dbReference type="Gene3D" id="1.10.1330.10">
    <property type="entry name" value="Dockerin domain"/>
    <property type="match status" value="1"/>
</dbReference>
<organism evidence="4 5">
    <name type="scientific">Ruminococcus albus (strain ATCC 27210 / DSM 20455 / JCM 14654 / NCDO 2250 / 7)</name>
    <dbReference type="NCBI Taxonomy" id="697329"/>
    <lineage>
        <taxon>Bacteria</taxon>
        <taxon>Bacillati</taxon>
        <taxon>Bacillota</taxon>
        <taxon>Clostridia</taxon>
        <taxon>Eubacteriales</taxon>
        <taxon>Oscillospiraceae</taxon>
        <taxon>Ruminococcus</taxon>
    </lineage>
</organism>
<evidence type="ECO:0000259" key="3">
    <source>
        <dbReference type="PROSITE" id="PS51766"/>
    </source>
</evidence>
<dbReference type="CDD" id="cd14256">
    <property type="entry name" value="Dockerin_I"/>
    <property type="match status" value="1"/>
</dbReference>
<protein>
    <recommendedName>
        <fullName evidence="3">Dockerin domain-containing protein</fullName>
    </recommendedName>
</protein>
<dbReference type="KEGG" id="ral:Rumal_1557"/>
<dbReference type="STRING" id="697329.Rumal_1557"/>
<dbReference type="InterPro" id="IPR016134">
    <property type="entry name" value="Dockerin_dom"/>
</dbReference>
<dbReference type="eggNOG" id="COG1196">
    <property type="taxonomic scope" value="Bacteria"/>
</dbReference>
<dbReference type="InterPro" id="IPR018247">
    <property type="entry name" value="EF_Hand_1_Ca_BS"/>
</dbReference>
<proteinExistence type="predicted"/>
<keyword evidence="2" id="KW-0472">Membrane</keyword>
<dbReference type="GO" id="GO:0004553">
    <property type="term" value="F:hydrolase activity, hydrolyzing O-glycosyl compounds"/>
    <property type="evidence" value="ECO:0007669"/>
    <property type="project" value="InterPro"/>
</dbReference>
<dbReference type="PROSITE" id="PS51766">
    <property type="entry name" value="DOCKERIN"/>
    <property type="match status" value="1"/>
</dbReference>
<dbReference type="Proteomes" id="UP000006919">
    <property type="component" value="Chromosome"/>
</dbReference>
<evidence type="ECO:0000256" key="1">
    <source>
        <dbReference type="SAM" id="Coils"/>
    </source>
</evidence>
<dbReference type="GO" id="GO:0000272">
    <property type="term" value="P:polysaccharide catabolic process"/>
    <property type="evidence" value="ECO:0007669"/>
    <property type="project" value="InterPro"/>
</dbReference>
<dbReference type="InterPro" id="IPR036439">
    <property type="entry name" value="Dockerin_dom_sf"/>
</dbReference>
<evidence type="ECO:0000313" key="4">
    <source>
        <dbReference type="EMBL" id="ADU22058.1"/>
    </source>
</evidence>
<dbReference type="Pfam" id="PF00404">
    <property type="entry name" value="Dockerin_1"/>
    <property type="match status" value="1"/>
</dbReference>
<evidence type="ECO:0000256" key="2">
    <source>
        <dbReference type="SAM" id="Phobius"/>
    </source>
</evidence>
<gene>
    <name evidence="4" type="ordered locus">Rumal_1557</name>
</gene>
<name>E6UH66_RUMA7</name>
<dbReference type="PROSITE" id="PS00018">
    <property type="entry name" value="EF_HAND_1"/>
    <property type="match status" value="1"/>
</dbReference>
<feature type="coiled-coil region" evidence="1">
    <location>
        <begin position="1779"/>
        <end position="1816"/>
    </location>
</feature>
<dbReference type="HOGENOM" id="CLU_234775_0_0_9"/>
<keyword evidence="2" id="KW-0812">Transmembrane</keyword>
<dbReference type="EMBL" id="CP002403">
    <property type="protein sequence ID" value="ADU22058.1"/>
    <property type="molecule type" value="Genomic_DNA"/>
</dbReference>
<dbReference type="SUPFAM" id="SSF63446">
    <property type="entry name" value="Type I dockerin domain"/>
    <property type="match status" value="1"/>
</dbReference>
<keyword evidence="1" id="KW-0175">Coiled coil</keyword>
<feature type="domain" description="Dockerin" evidence="3">
    <location>
        <begin position="1885"/>
        <end position="1951"/>
    </location>
</feature>